<dbReference type="EMBL" id="CAJVPW010017505">
    <property type="protein sequence ID" value="CAG8677051.1"/>
    <property type="molecule type" value="Genomic_DNA"/>
</dbReference>
<accession>A0ACA9NX46</accession>
<gene>
    <name evidence="1" type="ORF">SPELUC_LOCUS9958</name>
</gene>
<comment type="caution">
    <text evidence="1">The sequence shown here is derived from an EMBL/GenBank/DDBJ whole genome shotgun (WGS) entry which is preliminary data.</text>
</comment>
<organism evidence="1 2">
    <name type="scientific">Cetraspora pellucida</name>
    <dbReference type="NCBI Taxonomy" id="1433469"/>
    <lineage>
        <taxon>Eukaryota</taxon>
        <taxon>Fungi</taxon>
        <taxon>Fungi incertae sedis</taxon>
        <taxon>Mucoromycota</taxon>
        <taxon>Glomeromycotina</taxon>
        <taxon>Glomeromycetes</taxon>
        <taxon>Diversisporales</taxon>
        <taxon>Gigasporaceae</taxon>
        <taxon>Cetraspora</taxon>
    </lineage>
</organism>
<sequence>YSSFNDKLTVCHDNYVCSFSNLGKDATLIVPMPYHDLDYKHLSNFTKNAPKEQQIKFWQEVANKLSEILEIGTTRPRWLSTHGLGVPYLHVRIDDKPKYYSYLPFKKFSLEKNHLEHEKTKNGYSYNKETTLPSYRKDDQQNPTKVESKTESNIDPNVDPNVDPKIGSKD</sequence>
<name>A0ACA9NX46_9GLOM</name>
<feature type="non-terminal residue" evidence="1">
    <location>
        <position position="1"/>
    </location>
</feature>
<proteinExistence type="predicted"/>
<keyword evidence="2" id="KW-1185">Reference proteome</keyword>
<protein>
    <submittedName>
        <fullName evidence="1">13080_t:CDS:1</fullName>
    </submittedName>
</protein>
<dbReference type="Proteomes" id="UP000789366">
    <property type="component" value="Unassembled WGS sequence"/>
</dbReference>
<reference evidence="1" key="1">
    <citation type="submission" date="2021-06" db="EMBL/GenBank/DDBJ databases">
        <authorList>
            <person name="Kallberg Y."/>
            <person name="Tangrot J."/>
            <person name="Rosling A."/>
        </authorList>
    </citation>
    <scope>NUCLEOTIDE SEQUENCE</scope>
    <source>
        <strain evidence="1">28 12/20/2015</strain>
    </source>
</reference>
<evidence type="ECO:0000313" key="2">
    <source>
        <dbReference type="Proteomes" id="UP000789366"/>
    </source>
</evidence>
<evidence type="ECO:0000313" key="1">
    <source>
        <dbReference type="EMBL" id="CAG8677051.1"/>
    </source>
</evidence>